<feature type="chain" id="PRO_5045196502" evidence="1">
    <location>
        <begin position="26"/>
        <end position="119"/>
    </location>
</feature>
<dbReference type="PIRSF" id="PIRSF020555">
    <property type="entry name" value="UCP020555"/>
    <property type="match status" value="1"/>
</dbReference>
<keyword evidence="1" id="KW-0732">Signal</keyword>
<dbReference type="InterPro" id="IPR014508">
    <property type="entry name" value="UCP020555_TPR-like"/>
</dbReference>
<gene>
    <name evidence="2" type="ORF">Tsumi_14610</name>
</gene>
<evidence type="ECO:0000256" key="1">
    <source>
        <dbReference type="SAM" id="SignalP"/>
    </source>
</evidence>
<comment type="caution">
    <text evidence="2">The sequence shown here is derived from an EMBL/GenBank/DDBJ whole genome shotgun (WGS) entry which is preliminary data.</text>
</comment>
<feature type="signal peptide" evidence="1">
    <location>
        <begin position="1"/>
        <end position="25"/>
    </location>
</feature>
<proteinExistence type="predicted"/>
<protein>
    <submittedName>
        <fullName evidence="2">DUF4810 domain-containing protein</fullName>
    </submittedName>
</protein>
<reference evidence="2 3" key="1">
    <citation type="journal article" date="2025" name="Int. J. Syst. Evol. Microbiol.">
        <title>Desulfovibrio falkowii sp. nov., Porphyromonas miyakawae sp. nov., Mediterraneibacter flintii sp. nov. and Owariibacterium komagatae gen. nov., sp. nov., isolated from human faeces.</title>
        <authorList>
            <person name="Hamaguchi T."/>
            <person name="Ohara M."/>
            <person name="Hisatomi A."/>
            <person name="Sekiguchi K."/>
            <person name="Takeda J.I."/>
            <person name="Ueyama J."/>
            <person name="Ito M."/>
            <person name="Nishiwaki H."/>
            <person name="Ogi T."/>
            <person name="Hirayama M."/>
            <person name="Ohkuma M."/>
            <person name="Sakamoto M."/>
            <person name="Ohno K."/>
        </authorList>
    </citation>
    <scope>NUCLEOTIDE SEQUENCE [LARGE SCALE GENOMIC DNA]</scope>
    <source>
        <strain evidence="2 3">13CB11C</strain>
    </source>
</reference>
<organism evidence="2 3">
    <name type="scientific">Porphyromonas miyakawae</name>
    <dbReference type="NCBI Taxonomy" id="3137470"/>
    <lineage>
        <taxon>Bacteria</taxon>
        <taxon>Pseudomonadati</taxon>
        <taxon>Bacteroidota</taxon>
        <taxon>Bacteroidia</taxon>
        <taxon>Bacteroidales</taxon>
        <taxon>Porphyromonadaceae</taxon>
        <taxon>Porphyromonas</taxon>
    </lineage>
</organism>
<dbReference type="Pfam" id="PF16068">
    <property type="entry name" value="DUF4810"/>
    <property type="match status" value="1"/>
</dbReference>
<evidence type="ECO:0000313" key="3">
    <source>
        <dbReference type="Proteomes" id="UP001628220"/>
    </source>
</evidence>
<dbReference type="PROSITE" id="PS51257">
    <property type="entry name" value="PROKAR_LIPOPROTEIN"/>
    <property type="match status" value="1"/>
</dbReference>
<name>A0ABQ0E3Q2_9PORP</name>
<sequence length="119" mass="13538">MRRKCLSIAALALSLLLGLSGCGTQKPLYSWYNYDNVVYKYSKSHTSEDREKLIKTYEKLINEQRGSRGAVPPGIYAEYGYLLLKEGKQEEGLALLKKEVALYPESAPFIGRIIKQFEK</sequence>
<keyword evidence="3" id="KW-1185">Reference proteome</keyword>
<accession>A0ABQ0E3Q2</accession>
<evidence type="ECO:0000313" key="2">
    <source>
        <dbReference type="EMBL" id="GAB1252355.1"/>
    </source>
</evidence>
<dbReference type="EMBL" id="BAAFSF010000004">
    <property type="protein sequence ID" value="GAB1252355.1"/>
    <property type="molecule type" value="Genomic_DNA"/>
</dbReference>
<dbReference type="Proteomes" id="UP001628220">
    <property type="component" value="Unassembled WGS sequence"/>
</dbReference>
<dbReference type="RefSeq" id="WP_411916112.1">
    <property type="nucleotide sequence ID" value="NZ_BAAFSF010000004.1"/>
</dbReference>